<reference evidence="2 3" key="1">
    <citation type="journal article" date="2020" name="ISME J.">
        <title>Uncovering the hidden diversity of litter-decomposition mechanisms in mushroom-forming fungi.</title>
        <authorList>
            <person name="Floudas D."/>
            <person name="Bentzer J."/>
            <person name="Ahren D."/>
            <person name="Johansson T."/>
            <person name="Persson P."/>
            <person name="Tunlid A."/>
        </authorList>
    </citation>
    <scope>NUCLEOTIDE SEQUENCE [LARGE SCALE GENOMIC DNA]</scope>
    <source>
        <strain evidence="2 3">CBS 146.42</strain>
    </source>
</reference>
<organism evidence="2 3">
    <name type="scientific">Leucocoprinus leucothites</name>
    <dbReference type="NCBI Taxonomy" id="201217"/>
    <lineage>
        <taxon>Eukaryota</taxon>
        <taxon>Fungi</taxon>
        <taxon>Dikarya</taxon>
        <taxon>Basidiomycota</taxon>
        <taxon>Agaricomycotina</taxon>
        <taxon>Agaricomycetes</taxon>
        <taxon>Agaricomycetidae</taxon>
        <taxon>Agaricales</taxon>
        <taxon>Agaricineae</taxon>
        <taxon>Agaricaceae</taxon>
        <taxon>Leucocoprinus</taxon>
    </lineage>
</organism>
<protein>
    <recommendedName>
        <fullName evidence="4">Arylesterase</fullName>
    </recommendedName>
</protein>
<evidence type="ECO:0000313" key="2">
    <source>
        <dbReference type="EMBL" id="KAF5359748.1"/>
    </source>
</evidence>
<keyword evidence="1" id="KW-0732">Signal</keyword>
<accession>A0A8H5G7F7</accession>
<dbReference type="SUPFAM" id="SSF63829">
    <property type="entry name" value="Calcium-dependent phosphotriesterase"/>
    <property type="match status" value="1"/>
</dbReference>
<dbReference type="Gene3D" id="2.120.10.30">
    <property type="entry name" value="TolB, C-terminal domain"/>
    <property type="match status" value="1"/>
</dbReference>
<evidence type="ECO:0000256" key="1">
    <source>
        <dbReference type="SAM" id="SignalP"/>
    </source>
</evidence>
<dbReference type="AlphaFoldDB" id="A0A8H5G7F7"/>
<evidence type="ECO:0000313" key="3">
    <source>
        <dbReference type="Proteomes" id="UP000559027"/>
    </source>
</evidence>
<evidence type="ECO:0008006" key="4">
    <source>
        <dbReference type="Google" id="ProtNLM"/>
    </source>
</evidence>
<feature type="chain" id="PRO_5034654783" description="Arylesterase" evidence="1">
    <location>
        <begin position="24"/>
        <end position="490"/>
    </location>
</feature>
<gene>
    <name evidence="2" type="ORF">D9756_003382</name>
</gene>
<dbReference type="OrthoDB" id="5307922at2759"/>
<dbReference type="EMBL" id="JAACJO010000004">
    <property type="protein sequence ID" value="KAF5359748.1"/>
    <property type="molecule type" value="Genomic_DNA"/>
</dbReference>
<dbReference type="Proteomes" id="UP000559027">
    <property type="component" value="Unassembled WGS sequence"/>
</dbReference>
<sequence length="490" mass="53185">MTSSSRVFALLALVLGVIYYRSGEVIRNSILNKSPLPKGYVFSGNFDTDCKDIGSAATPEIASCEDAAFWDLHDTSGKLKERRLVLGCDLNRHNWNTVMGPLRDPNPRATLWLYTELTENTANVGAGSPPTGAKEKAASILDKIRGTVKKTPEEIPQPSTKAHKPELRKLELKNYPEGHDFHPLGIEIWPSYGGNGSYLYAVNHARARTVIEQFLLDPSDVNTATHIRTISHPWFISPNALALTSPDSFYVSNDHLFTRRLPILGKFVPITETILGLPFSFVAHVTLNPPSSPPSIPTIKEHTIEAPFIPFSNGVSLSPGGGELAIASTTLNRVLFYTRDKATNKLTYKTAIPVPFCPDNIRYYAPESHNDETSELIVSGHPHFPSVVHVAANKPGAVGQSWIVSITKGSETDANATSYDTQAPFSANEKVPLAAIPKGYTVETVFQSNGTGFSTSATGLKDSLTGYIYVSGLYAPQGAMVCRPGKSTST</sequence>
<name>A0A8H5G7F7_9AGAR</name>
<dbReference type="PANTHER" id="PTHR11799">
    <property type="entry name" value="PARAOXONASE"/>
    <property type="match status" value="1"/>
</dbReference>
<proteinExistence type="predicted"/>
<comment type="caution">
    <text evidence="2">The sequence shown here is derived from an EMBL/GenBank/DDBJ whole genome shotgun (WGS) entry which is preliminary data.</text>
</comment>
<dbReference type="InterPro" id="IPR051288">
    <property type="entry name" value="Serum_paraoxonase/arylesterase"/>
</dbReference>
<dbReference type="InterPro" id="IPR011042">
    <property type="entry name" value="6-blade_b-propeller_TolB-like"/>
</dbReference>
<keyword evidence="3" id="KW-1185">Reference proteome</keyword>
<dbReference type="PANTHER" id="PTHR11799:SF30">
    <property type="entry name" value="SERUM PARAOXONASE_ARYLESTERASE 2"/>
    <property type="match status" value="1"/>
</dbReference>
<feature type="signal peptide" evidence="1">
    <location>
        <begin position="1"/>
        <end position="23"/>
    </location>
</feature>